<organism evidence="3 4">
    <name type="scientific">Genlisea aurea</name>
    <dbReference type="NCBI Taxonomy" id="192259"/>
    <lineage>
        <taxon>Eukaryota</taxon>
        <taxon>Viridiplantae</taxon>
        <taxon>Streptophyta</taxon>
        <taxon>Embryophyta</taxon>
        <taxon>Tracheophyta</taxon>
        <taxon>Spermatophyta</taxon>
        <taxon>Magnoliopsida</taxon>
        <taxon>eudicotyledons</taxon>
        <taxon>Gunneridae</taxon>
        <taxon>Pentapetalae</taxon>
        <taxon>asterids</taxon>
        <taxon>lamiids</taxon>
        <taxon>Lamiales</taxon>
        <taxon>Lentibulariaceae</taxon>
        <taxon>Genlisea</taxon>
    </lineage>
</organism>
<evidence type="ECO:0000256" key="1">
    <source>
        <dbReference type="SAM" id="MobiDB-lite"/>
    </source>
</evidence>
<evidence type="ECO:0000313" key="4">
    <source>
        <dbReference type="Proteomes" id="UP000015453"/>
    </source>
</evidence>
<accession>S8BTG9</accession>
<evidence type="ECO:0000259" key="2">
    <source>
        <dbReference type="Pfam" id="PF01938"/>
    </source>
</evidence>
<dbReference type="Pfam" id="PF01938">
    <property type="entry name" value="TRAM"/>
    <property type="match status" value="1"/>
</dbReference>
<name>S8BTG9_9LAMI</name>
<protein>
    <recommendedName>
        <fullName evidence="2">TRAM domain-containing protein</fullName>
    </recommendedName>
</protein>
<sequence>MKLTRFDSFLVFQVGHTKGYVQVLVEGPETMLGKSVEAKITSIGRWSVFGEVVVIEQVVSTKSETKKTVENGEGSVDSAQTCSAPSRSVDGGRSFTGGWLPRRRRRTK</sequence>
<proteinExistence type="predicted"/>
<dbReference type="InterPro" id="IPR002792">
    <property type="entry name" value="TRAM_dom"/>
</dbReference>
<feature type="region of interest" description="Disordered" evidence="1">
    <location>
        <begin position="64"/>
        <end position="108"/>
    </location>
</feature>
<dbReference type="OrthoDB" id="1730074at2759"/>
<comment type="caution">
    <text evidence="3">The sequence shown here is derived from an EMBL/GenBank/DDBJ whole genome shotgun (WGS) entry which is preliminary data.</text>
</comment>
<feature type="domain" description="TRAM" evidence="2">
    <location>
        <begin position="14"/>
        <end position="53"/>
    </location>
</feature>
<dbReference type="AlphaFoldDB" id="S8BTG9"/>
<keyword evidence="4" id="KW-1185">Reference proteome</keyword>
<dbReference type="Proteomes" id="UP000015453">
    <property type="component" value="Unassembled WGS sequence"/>
</dbReference>
<dbReference type="EMBL" id="AUSU01009946">
    <property type="protein sequence ID" value="EPS57694.1"/>
    <property type="molecule type" value="Genomic_DNA"/>
</dbReference>
<gene>
    <name evidence="3" type="ORF">M569_17123</name>
</gene>
<reference evidence="3 4" key="1">
    <citation type="journal article" date="2013" name="BMC Genomics">
        <title>The miniature genome of a carnivorous plant Genlisea aurea contains a low number of genes and short non-coding sequences.</title>
        <authorList>
            <person name="Leushkin E.V."/>
            <person name="Sutormin R.A."/>
            <person name="Nabieva E.R."/>
            <person name="Penin A.A."/>
            <person name="Kondrashov A.S."/>
            <person name="Logacheva M.D."/>
        </authorList>
    </citation>
    <scope>NUCLEOTIDE SEQUENCE [LARGE SCALE GENOMIC DNA]</scope>
</reference>
<feature type="non-terminal residue" evidence="3">
    <location>
        <position position="108"/>
    </location>
</feature>
<feature type="compositionally biased region" description="Polar residues" evidence="1">
    <location>
        <begin position="77"/>
        <end position="86"/>
    </location>
</feature>
<evidence type="ECO:0000313" key="3">
    <source>
        <dbReference type="EMBL" id="EPS57694.1"/>
    </source>
</evidence>